<gene>
    <name evidence="8" type="ORF">GGG17_04825</name>
</gene>
<dbReference type="PANTHER" id="PTHR43166">
    <property type="entry name" value="AMINO ACID IMPORT ATP-BINDING PROTEIN"/>
    <property type="match status" value="1"/>
</dbReference>
<dbReference type="EMBL" id="WLVL01000018">
    <property type="protein sequence ID" value="MTB71302.1"/>
    <property type="molecule type" value="Genomic_DNA"/>
</dbReference>
<sequence>MTEPAATGRDGDARGAGRDGIPLVHAVNVHKAFHGNEVLKGIDMDVRQGQVVCLLGPSGSGKTTFLRCINQLESIDGGRIWVDGDLMGYRDAGGRLHHLTDKQVAAQRREIGMVFQRFNLFPHMTVLANVMEAPVQVKGERKTEVKERAVQLLDRVGLAEKADAYPGQLSGGQQQRVAIARALAMQPKLMLFDEPTSALDPELVGEVLTVMRELAASGMTMIVVTHEMAFAREVADHVVFMDAGVVVEQGPPREVIGNPQHDRTRAFLSRMRSESHDG</sequence>
<keyword evidence="2" id="KW-0813">Transport</keyword>
<dbReference type="Pfam" id="PF00005">
    <property type="entry name" value="ABC_tran"/>
    <property type="match status" value="1"/>
</dbReference>
<comment type="caution">
    <text evidence="8">The sequence shown here is derived from an EMBL/GenBank/DDBJ whole genome shotgun (WGS) entry which is preliminary data.</text>
</comment>
<dbReference type="GO" id="GO:0016887">
    <property type="term" value="F:ATP hydrolysis activity"/>
    <property type="evidence" value="ECO:0007669"/>
    <property type="project" value="InterPro"/>
</dbReference>
<keyword evidence="3" id="KW-0547">Nucleotide-binding</keyword>
<evidence type="ECO:0000259" key="7">
    <source>
        <dbReference type="PROSITE" id="PS50893"/>
    </source>
</evidence>
<dbReference type="PROSITE" id="PS00211">
    <property type="entry name" value="ABC_TRANSPORTER_1"/>
    <property type="match status" value="1"/>
</dbReference>
<dbReference type="Gene3D" id="3.40.50.300">
    <property type="entry name" value="P-loop containing nucleotide triphosphate hydrolases"/>
    <property type="match status" value="1"/>
</dbReference>
<evidence type="ECO:0000256" key="4">
    <source>
        <dbReference type="ARBA" id="ARBA00022840"/>
    </source>
</evidence>
<dbReference type="InterPro" id="IPR003593">
    <property type="entry name" value="AAA+_ATPase"/>
</dbReference>
<dbReference type="GO" id="GO:0005524">
    <property type="term" value="F:ATP binding"/>
    <property type="evidence" value="ECO:0007669"/>
    <property type="project" value="UniProtKB-KW"/>
</dbReference>
<dbReference type="InterPro" id="IPR027417">
    <property type="entry name" value="P-loop_NTPase"/>
</dbReference>
<evidence type="ECO:0000256" key="1">
    <source>
        <dbReference type="ARBA" id="ARBA00005417"/>
    </source>
</evidence>
<comment type="catalytic activity">
    <reaction evidence="6">
        <text>a polar amino acid(out) + ATP + H2O = a polar amino acid(in) + ADP + phosphate + H(+)</text>
        <dbReference type="Rhea" id="RHEA:14673"/>
        <dbReference type="ChEBI" id="CHEBI:15377"/>
        <dbReference type="ChEBI" id="CHEBI:15378"/>
        <dbReference type="ChEBI" id="CHEBI:30616"/>
        <dbReference type="ChEBI" id="CHEBI:43474"/>
        <dbReference type="ChEBI" id="CHEBI:62031"/>
        <dbReference type="ChEBI" id="CHEBI:456216"/>
        <dbReference type="EC" id="7.4.2.1"/>
    </reaction>
    <physiologicalReaction direction="left-to-right" evidence="6">
        <dbReference type="Rhea" id="RHEA:14674"/>
    </physiologicalReaction>
</comment>
<organism evidence="8 9">
    <name type="scientific">Arsenicicoccus cauae</name>
    <dbReference type="NCBI Taxonomy" id="2663847"/>
    <lineage>
        <taxon>Bacteria</taxon>
        <taxon>Bacillati</taxon>
        <taxon>Actinomycetota</taxon>
        <taxon>Actinomycetes</taxon>
        <taxon>Micrococcales</taxon>
        <taxon>Intrasporangiaceae</taxon>
        <taxon>Arsenicicoccus</taxon>
    </lineage>
</organism>
<dbReference type="PROSITE" id="PS50893">
    <property type="entry name" value="ABC_TRANSPORTER_2"/>
    <property type="match status" value="1"/>
</dbReference>
<evidence type="ECO:0000256" key="5">
    <source>
        <dbReference type="ARBA" id="ARBA00038850"/>
    </source>
</evidence>
<keyword evidence="9" id="KW-1185">Reference proteome</keyword>
<evidence type="ECO:0000256" key="3">
    <source>
        <dbReference type="ARBA" id="ARBA00022741"/>
    </source>
</evidence>
<accession>A0A6I3IBP8</accession>
<dbReference type="CDD" id="cd03262">
    <property type="entry name" value="ABC_HisP_GlnQ"/>
    <property type="match status" value="1"/>
</dbReference>
<evidence type="ECO:0000256" key="2">
    <source>
        <dbReference type="ARBA" id="ARBA00022448"/>
    </source>
</evidence>
<dbReference type="InterPro" id="IPR030679">
    <property type="entry name" value="ABC_ATPase_HisP-typ"/>
</dbReference>
<feature type="domain" description="ABC transporter" evidence="7">
    <location>
        <begin position="24"/>
        <end position="268"/>
    </location>
</feature>
<reference evidence="8 9" key="1">
    <citation type="submission" date="2019-11" db="EMBL/GenBank/DDBJ databases">
        <title>Whole genome sequencing identifies a novel species of the genus Arsenicicoccus isolated from human blood.</title>
        <authorList>
            <person name="Jeong J.H."/>
            <person name="Kweon O.J."/>
            <person name="Kim H.R."/>
            <person name="Kim T.-H."/>
            <person name="Ha S.-M."/>
            <person name="Lee M.-K."/>
        </authorList>
    </citation>
    <scope>NUCLEOTIDE SEQUENCE [LARGE SCALE GENOMIC DNA]</scope>
    <source>
        <strain evidence="8 9">MKL-02</strain>
    </source>
</reference>
<dbReference type="RefSeq" id="WP_154592631.1">
    <property type="nucleotide sequence ID" value="NZ_CP171001.1"/>
</dbReference>
<dbReference type="GO" id="GO:0015426">
    <property type="term" value="F:ATPase-coupled polar amino acid-transporter activity"/>
    <property type="evidence" value="ECO:0007669"/>
    <property type="project" value="UniProtKB-EC"/>
</dbReference>
<dbReference type="SMART" id="SM00382">
    <property type="entry name" value="AAA"/>
    <property type="match status" value="1"/>
</dbReference>
<dbReference type="InterPro" id="IPR003439">
    <property type="entry name" value="ABC_transporter-like_ATP-bd"/>
</dbReference>
<comment type="similarity">
    <text evidence="1">Belongs to the ABC transporter superfamily.</text>
</comment>
<evidence type="ECO:0000256" key="6">
    <source>
        <dbReference type="ARBA" id="ARBA00047624"/>
    </source>
</evidence>
<dbReference type="SUPFAM" id="SSF52540">
    <property type="entry name" value="P-loop containing nucleoside triphosphate hydrolases"/>
    <property type="match status" value="1"/>
</dbReference>
<proteinExistence type="inferred from homology"/>
<name>A0A6I3IBP8_9MICO</name>
<dbReference type="PIRSF" id="PIRSF039085">
    <property type="entry name" value="ABC_ATPase_HisP"/>
    <property type="match status" value="1"/>
</dbReference>
<evidence type="ECO:0000313" key="9">
    <source>
        <dbReference type="Proteomes" id="UP000431092"/>
    </source>
</evidence>
<dbReference type="InterPro" id="IPR017871">
    <property type="entry name" value="ABC_transporter-like_CS"/>
</dbReference>
<dbReference type="AlphaFoldDB" id="A0A6I3IBP8"/>
<keyword evidence="4 8" id="KW-0067">ATP-binding</keyword>
<evidence type="ECO:0000313" key="8">
    <source>
        <dbReference type="EMBL" id="MTB71302.1"/>
    </source>
</evidence>
<protein>
    <recommendedName>
        <fullName evidence="5">ABC-type polar-amino-acid transporter</fullName>
        <ecNumber evidence="5">7.4.2.1</ecNumber>
    </recommendedName>
</protein>
<dbReference type="PANTHER" id="PTHR43166:SF4">
    <property type="entry name" value="PHOSPHONATES IMPORT ATP-BINDING PROTEIN PHNC"/>
    <property type="match status" value="1"/>
</dbReference>
<dbReference type="InterPro" id="IPR050086">
    <property type="entry name" value="MetN_ABC_transporter-like"/>
</dbReference>
<dbReference type="EC" id="7.4.2.1" evidence="5"/>
<dbReference type="Proteomes" id="UP000431092">
    <property type="component" value="Unassembled WGS sequence"/>
</dbReference>
<dbReference type="FunFam" id="3.40.50.300:FF:000020">
    <property type="entry name" value="Amino acid ABC transporter ATP-binding component"/>
    <property type="match status" value="1"/>
</dbReference>